<evidence type="ECO:0000256" key="1">
    <source>
        <dbReference type="SAM" id="MobiDB-lite"/>
    </source>
</evidence>
<proteinExistence type="predicted"/>
<dbReference type="AlphaFoldDB" id="A0A8T0GDP4"/>
<dbReference type="Proteomes" id="UP000822688">
    <property type="component" value="Chromosome 11"/>
</dbReference>
<dbReference type="EMBL" id="CM026432">
    <property type="protein sequence ID" value="KAG0556637.1"/>
    <property type="molecule type" value="Genomic_DNA"/>
</dbReference>
<evidence type="ECO:0000313" key="4">
    <source>
        <dbReference type="Proteomes" id="UP000822688"/>
    </source>
</evidence>
<protein>
    <submittedName>
        <fullName evidence="3">Uncharacterized protein</fullName>
    </submittedName>
</protein>
<feature type="region of interest" description="Disordered" evidence="1">
    <location>
        <begin position="167"/>
        <end position="190"/>
    </location>
</feature>
<sequence length="214" mass="24125">FTLTCSFLLLCAHLQRSRTLPLLDVVQLHFAEIHALCCSCRSFADSSQLSFCGSNLAWYCSDHFRGWLGSARKGKKMVGAATMLSRTTRPSHRSKHQYFVEERVGGNRISPAATLGMPPQEFVEAIQHPSEPVDLDQPARCPPPEGNIMRDGEIWREMLAGRRRHQMEKGWDEGDAAGSRTGIPPRRRVQHSPREKYLFMKHSAPERAVGTIVE</sequence>
<keyword evidence="4" id="KW-1185">Reference proteome</keyword>
<accession>A0A8T0GDP4</accession>
<keyword evidence="2" id="KW-0732">Signal</keyword>
<name>A0A8T0GDP4_CERPU</name>
<evidence type="ECO:0000256" key="2">
    <source>
        <dbReference type="SAM" id="SignalP"/>
    </source>
</evidence>
<evidence type="ECO:0000313" key="3">
    <source>
        <dbReference type="EMBL" id="KAG0556637.1"/>
    </source>
</evidence>
<feature type="chain" id="PRO_5035867838" evidence="2">
    <location>
        <begin position="20"/>
        <end position="214"/>
    </location>
</feature>
<reference evidence="3 4" key="1">
    <citation type="submission" date="2020-06" db="EMBL/GenBank/DDBJ databases">
        <title>WGS assembly of Ceratodon purpureus strain R40.</title>
        <authorList>
            <person name="Carey S.B."/>
            <person name="Jenkins J."/>
            <person name="Shu S."/>
            <person name="Lovell J.T."/>
            <person name="Sreedasyam A."/>
            <person name="Maumus F."/>
            <person name="Tiley G.P."/>
            <person name="Fernandez-Pozo N."/>
            <person name="Barry K."/>
            <person name="Chen C."/>
            <person name="Wang M."/>
            <person name="Lipzen A."/>
            <person name="Daum C."/>
            <person name="Saski C.A."/>
            <person name="Payton A.C."/>
            <person name="Mcbreen J.C."/>
            <person name="Conrad R.E."/>
            <person name="Kollar L.M."/>
            <person name="Olsson S."/>
            <person name="Huttunen S."/>
            <person name="Landis J.B."/>
            <person name="Wickett N.J."/>
            <person name="Johnson M.G."/>
            <person name="Rensing S.A."/>
            <person name="Grimwood J."/>
            <person name="Schmutz J."/>
            <person name="Mcdaniel S.F."/>
        </authorList>
    </citation>
    <scope>NUCLEOTIDE SEQUENCE [LARGE SCALE GENOMIC DNA]</scope>
    <source>
        <strain evidence="3 4">R40</strain>
    </source>
</reference>
<feature type="signal peptide" evidence="2">
    <location>
        <begin position="1"/>
        <end position="19"/>
    </location>
</feature>
<organism evidence="3 4">
    <name type="scientific">Ceratodon purpureus</name>
    <name type="common">Fire moss</name>
    <name type="synonym">Dicranum purpureum</name>
    <dbReference type="NCBI Taxonomy" id="3225"/>
    <lineage>
        <taxon>Eukaryota</taxon>
        <taxon>Viridiplantae</taxon>
        <taxon>Streptophyta</taxon>
        <taxon>Embryophyta</taxon>
        <taxon>Bryophyta</taxon>
        <taxon>Bryophytina</taxon>
        <taxon>Bryopsida</taxon>
        <taxon>Dicranidae</taxon>
        <taxon>Pseudoditrichales</taxon>
        <taxon>Ditrichaceae</taxon>
        <taxon>Ceratodon</taxon>
    </lineage>
</organism>
<dbReference type="PANTHER" id="PTHR34196:SF2">
    <property type="entry name" value="OS02G0697700 PROTEIN"/>
    <property type="match status" value="1"/>
</dbReference>
<gene>
    <name evidence="3" type="ORF">KC19_11G068600</name>
</gene>
<comment type="caution">
    <text evidence="3">The sequence shown here is derived from an EMBL/GenBank/DDBJ whole genome shotgun (WGS) entry which is preliminary data.</text>
</comment>
<feature type="non-terminal residue" evidence="3">
    <location>
        <position position="1"/>
    </location>
</feature>
<dbReference type="PANTHER" id="PTHR34196">
    <property type="entry name" value="OS02G0697700 PROTEIN"/>
    <property type="match status" value="1"/>
</dbReference>